<evidence type="ECO:0000313" key="2">
    <source>
        <dbReference type="Proteomes" id="UP001157109"/>
    </source>
</evidence>
<accession>A0ABQ6HNP8</accession>
<protein>
    <recommendedName>
        <fullName evidence="3">N-acetyltransferase domain-containing protein</fullName>
    </recommendedName>
</protein>
<name>A0ABQ6HNP8_9MICO</name>
<keyword evidence="2" id="KW-1185">Reference proteome</keyword>
<comment type="caution">
    <text evidence="1">The sequence shown here is derived from an EMBL/GenBank/DDBJ whole genome shotgun (WGS) entry which is preliminary data.</text>
</comment>
<dbReference type="Proteomes" id="UP001157109">
    <property type="component" value="Unassembled WGS sequence"/>
</dbReference>
<gene>
    <name evidence="1" type="ORF">GCM10025862_17980</name>
</gene>
<reference evidence="2" key="1">
    <citation type="journal article" date="2019" name="Int. J. Syst. Evol. Microbiol.">
        <title>The Global Catalogue of Microorganisms (GCM) 10K type strain sequencing project: providing services to taxonomists for standard genome sequencing and annotation.</title>
        <authorList>
            <consortium name="The Broad Institute Genomics Platform"/>
            <consortium name="The Broad Institute Genome Sequencing Center for Infectious Disease"/>
            <person name="Wu L."/>
            <person name="Ma J."/>
        </authorList>
    </citation>
    <scope>NUCLEOTIDE SEQUENCE [LARGE SCALE GENOMIC DNA]</scope>
    <source>
        <strain evidence="2">NBRC 105830</strain>
    </source>
</reference>
<organism evidence="1 2">
    <name type="scientific">Arsenicicoccus piscis</name>
    <dbReference type="NCBI Taxonomy" id="673954"/>
    <lineage>
        <taxon>Bacteria</taxon>
        <taxon>Bacillati</taxon>
        <taxon>Actinomycetota</taxon>
        <taxon>Actinomycetes</taxon>
        <taxon>Micrococcales</taxon>
        <taxon>Intrasporangiaceae</taxon>
        <taxon>Arsenicicoccus</taxon>
    </lineage>
</organism>
<dbReference type="RefSeq" id="WP_241446077.1">
    <property type="nucleotide sequence ID" value="NZ_BSUJ01000001.1"/>
</dbReference>
<sequence length="261" mass="28153">MVLLWPDVSHFKAASDQLHAAPCVMQRLPTRLARNVGVNPYGADMDSIELTDHELGRGMELRLEHRRALSDETDALVENWWVTGVLVGPDEDPGPDEAQLEVVQARLVRCPLGRPDLLMTLDGMEADLGAVGYAVLDDTGDIREDLSSVSGIGSYLLIVDSVTVDKRFAGREVGRWIVAEAVSALNAGVALAAAIAAPLDGSQGAAREHACEKLRAVWSSIGFVDVDTTGSDSVLVLNPELKTTYARLQRLRNRFGVAARS</sequence>
<proteinExistence type="predicted"/>
<evidence type="ECO:0000313" key="1">
    <source>
        <dbReference type="EMBL" id="GMA19777.1"/>
    </source>
</evidence>
<dbReference type="EMBL" id="BSUJ01000001">
    <property type="protein sequence ID" value="GMA19777.1"/>
    <property type="molecule type" value="Genomic_DNA"/>
</dbReference>
<evidence type="ECO:0008006" key="3">
    <source>
        <dbReference type="Google" id="ProtNLM"/>
    </source>
</evidence>